<feature type="binding site" evidence="12">
    <location>
        <position position="312"/>
    </location>
    <ligand>
        <name>Zn(2+)</name>
        <dbReference type="ChEBI" id="CHEBI:29105"/>
        <label>1</label>
    </ligand>
</feature>
<evidence type="ECO:0000313" key="18">
    <source>
        <dbReference type="Proteomes" id="UP000054270"/>
    </source>
</evidence>
<dbReference type="GO" id="GO:0006325">
    <property type="term" value="P:chromatin organization"/>
    <property type="evidence" value="ECO:0007669"/>
    <property type="project" value="UniProtKB-KW"/>
</dbReference>
<dbReference type="InterPro" id="IPR013083">
    <property type="entry name" value="Znf_RING/FYVE/PHD"/>
</dbReference>
<evidence type="ECO:0000256" key="14">
    <source>
        <dbReference type="RuleBase" id="RU361213"/>
    </source>
</evidence>
<keyword evidence="18" id="KW-1185">Reference proteome</keyword>
<keyword evidence="9" id="KW-0804">Transcription</keyword>
<feature type="site" description="Histone H3K4me3 binding" evidence="11">
    <location>
        <position position="307"/>
    </location>
</feature>
<feature type="binding site" evidence="12">
    <location>
        <position position="298"/>
    </location>
    <ligand>
        <name>Zn(2+)</name>
        <dbReference type="ChEBI" id="CHEBI:29105"/>
        <label>2</label>
    </ligand>
</feature>
<dbReference type="SMART" id="SM01408">
    <property type="entry name" value="ING"/>
    <property type="match status" value="1"/>
</dbReference>
<name>A0A0D2MZT5_HYPSF</name>
<dbReference type="InterPro" id="IPR011011">
    <property type="entry name" value="Znf_FYVE_PHD"/>
</dbReference>
<feature type="binding site" evidence="12">
    <location>
        <position position="287"/>
    </location>
    <ligand>
        <name>Zn(2+)</name>
        <dbReference type="ChEBI" id="CHEBI:29105"/>
        <label>1</label>
    </ligand>
</feature>
<evidence type="ECO:0000256" key="12">
    <source>
        <dbReference type="PIRSR" id="PIRSR628651-51"/>
    </source>
</evidence>
<dbReference type="SUPFAM" id="SSF57903">
    <property type="entry name" value="FYVE/PHD zinc finger"/>
    <property type="match status" value="1"/>
</dbReference>
<feature type="site" description="Histone H3K4me3 binding" evidence="11">
    <location>
        <position position="284"/>
    </location>
</feature>
<comment type="function">
    <text evidence="14">Component of an histone acetyltransferase complex.</text>
</comment>
<proteinExistence type="inferred from homology"/>
<dbReference type="Gene3D" id="6.10.140.1740">
    <property type="match status" value="1"/>
</dbReference>
<keyword evidence="7 14" id="KW-0156">Chromatin regulator</keyword>
<evidence type="ECO:0000256" key="10">
    <source>
        <dbReference type="ARBA" id="ARBA00023242"/>
    </source>
</evidence>
<dbReference type="OrthoDB" id="5411773at2759"/>
<keyword evidence="10 14" id="KW-0539">Nucleus</keyword>
<keyword evidence="8" id="KW-0805">Transcription regulation</keyword>
<comment type="subcellular location">
    <subcellularLocation>
        <location evidence="1 14">Nucleus</location>
    </subcellularLocation>
</comment>
<dbReference type="EMBL" id="KN817518">
    <property type="protein sequence ID" value="KJA29653.1"/>
    <property type="molecule type" value="Genomic_DNA"/>
</dbReference>
<evidence type="ECO:0000256" key="7">
    <source>
        <dbReference type="ARBA" id="ARBA00022853"/>
    </source>
</evidence>
<evidence type="ECO:0000256" key="1">
    <source>
        <dbReference type="ARBA" id="ARBA00004123"/>
    </source>
</evidence>
<evidence type="ECO:0000256" key="2">
    <source>
        <dbReference type="ARBA" id="ARBA00010210"/>
    </source>
</evidence>
<keyword evidence="5 13" id="KW-0863">Zinc-finger</keyword>
<dbReference type="PROSITE" id="PS01359">
    <property type="entry name" value="ZF_PHD_1"/>
    <property type="match status" value="1"/>
</dbReference>
<dbReference type="OMA" id="YCYCQKL"/>
<evidence type="ECO:0000259" key="16">
    <source>
        <dbReference type="PROSITE" id="PS50016"/>
    </source>
</evidence>
<feature type="binding site" evidence="12">
    <location>
        <position position="303"/>
    </location>
    <ligand>
        <name>Zn(2+)</name>
        <dbReference type="ChEBI" id="CHEBI:29105"/>
        <label>2</label>
    </ligand>
</feature>
<evidence type="ECO:0000256" key="5">
    <source>
        <dbReference type="ARBA" id="ARBA00022771"/>
    </source>
</evidence>
<dbReference type="CDD" id="cd16858">
    <property type="entry name" value="ING_ING3_Yng2p"/>
    <property type="match status" value="1"/>
</dbReference>
<reference evidence="18" key="1">
    <citation type="submission" date="2014-04" db="EMBL/GenBank/DDBJ databases">
        <title>Evolutionary Origins and Diversification of the Mycorrhizal Mutualists.</title>
        <authorList>
            <consortium name="DOE Joint Genome Institute"/>
            <consortium name="Mycorrhizal Genomics Consortium"/>
            <person name="Kohler A."/>
            <person name="Kuo A."/>
            <person name="Nagy L.G."/>
            <person name="Floudas D."/>
            <person name="Copeland A."/>
            <person name="Barry K.W."/>
            <person name="Cichocki N."/>
            <person name="Veneault-Fourrey C."/>
            <person name="LaButti K."/>
            <person name="Lindquist E.A."/>
            <person name="Lipzen A."/>
            <person name="Lundell T."/>
            <person name="Morin E."/>
            <person name="Murat C."/>
            <person name="Riley R."/>
            <person name="Ohm R."/>
            <person name="Sun H."/>
            <person name="Tunlid A."/>
            <person name="Henrissat B."/>
            <person name="Grigoriev I.V."/>
            <person name="Hibbett D.S."/>
            <person name="Martin F."/>
        </authorList>
    </citation>
    <scope>NUCLEOTIDE SEQUENCE [LARGE SCALE GENOMIC DNA]</scope>
    <source>
        <strain evidence="18">FD-334 SS-4</strain>
    </source>
</reference>
<feature type="compositionally biased region" description="Acidic residues" evidence="15">
    <location>
        <begin position="257"/>
        <end position="277"/>
    </location>
</feature>
<evidence type="ECO:0000256" key="13">
    <source>
        <dbReference type="PROSITE-ProRule" id="PRU00146"/>
    </source>
</evidence>
<feature type="compositionally biased region" description="Basic residues" evidence="15">
    <location>
        <begin position="237"/>
        <end position="247"/>
    </location>
</feature>
<evidence type="ECO:0000256" key="6">
    <source>
        <dbReference type="ARBA" id="ARBA00022833"/>
    </source>
</evidence>
<comment type="similarity">
    <text evidence="2 14">Belongs to the ING family.</text>
</comment>
<evidence type="ECO:0000256" key="4">
    <source>
        <dbReference type="ARBA" id="ARBA00022723"/>
    </source>
</evidence>
<evidence type="ECO:0000256" key="8">
    <source>
        <dbReference type="ARBA" id="ARBA00023015"/>
    </source>
</evidence>
<dbReference type="InterPro" id="IPR001965">
    <property type="entry name" value="Znf_PHD"/>
</dbReference>
<evidence type="ECO:0000256" key="3">
    <source>
        <dbReference type="ARBA" id="ARBA00022604"/>
    </source>
</evidence>
<comment type="subunit">
    <text evidence="14">Component of an histone acetyltransferase complex. Interacts with H3K4me3 and to a lesser extent with H3K4me2.</text>
</comment>
<dbReference type="AlphaFoldDB" id="A0A0D2MZT5"/>
<accession>A0A0D2MZT5</accession>
<feature type="binding site" evidence="12">
    <location>
        <position position="325"/>
    </location>
    <ligand>
        <name>Zn(2+)</name>
        <dbReference type="ChEBI" id="CHEBI:29105"/>
        <label>2</label>
    </ligand>
</feature>
<dbReference type="Proteomes" id="UP000054270">
    <property type="component" value="Unassembled WGS sequence"/>
</dbReference>
<feature type="region of interest" description="Disordered" evidence="15">
    <location>
        <begin position="222"/>
        <end position="277"/>
    </location>
</feature>
<keyword evidence="6 12" id="KW-0862">Zinc</keyword>
<dbReference type="GO" id="GO:0000785">
    <property type="term" value="C:chromatin"/>
    <property type="evidence" value="ECO:0007669"/>
    <property type="project" value="UniProtKB-ARBA"/>
</dbReference>
<dbReference type="PANTHER" id="PTHR10333:SF103">
    <property type="entry name" value="INHIBITOR OF GROWTH PROTEIN 3"/>
    <property type="match status" value="1"/>
</dbReference>
<keyword evidence="4 12" id="KW-0479">Metal-binding</keyword>
<comment type="domain">
    <text evidence="14">The PHD-type zinc finger mediates the binding to H3K4me3.</text>
</comment>
<feature type="binding site" evidence="12">
    <location>
        <position position="309"/>
    </location>
    <ligand>
        <name>Zn(2+)</name>
        <dbReference type="ChEBI" id="CHEBI:29105"/>
        <label>1</label>
    </ligand>
</feature>
<protein>
    <recommendedName>
        <fullName evidence="14">Chromatin modification-related protein</fullName>
    </recommendedName>
</protein>
<feature type="binding site" evidence="12">
    <location>
        <position position="328"/>
    </location>
    <ligand>
        <name>Zn(2+)</name>
        <dbReference type="ChEBI" id="CHEBI:29105"/>
        <label>2</label>
    </ligand>
</feature>
<keyword evidence="3" id="KW-0341">Growth regulation</keyword>
<evidence type="ECO:0000256" key="9">
    <source>
        <dbReference type="ARBA" id="ARBA00023163"/>
    </source>
</evidence>
<dbReference type="STRING" id="945553.A0A0D2MZT5"/>
<dbReference type="PROSITE" id="PS50016">
    <property type="entry name" value="ZF_PHD_2"/>
    <property type="match status" value="1"/>
</dbReference>
<dbReference type="Gene3D" id="3.30.40.10">
    <property type="entry name" value="Zinc/RING finger domain, C3HC4 (zinc finger)"/>
    <property type="match status" value="1"/>
</dbReference>
<dbReference type="InterPro" id="IPR019786">
    <property type="entry name" value="Zinc_finger_PHD-type_CS"/>
</dbReference>
<dbReference type="PANTHER" id="PTHR10333">
    <property type="entry name" value="INHIBITOR OF GROWTH PROTEIN"/>
    <property type="match status" value="1"/>
</dbReference>
<dbReference type="GO" id="GO:0008270">
    <property type="term" value="F:zinc ion binding"/>
    <property type="evidence" value="ECO:0007669"/>
    <property type="project" value="UniProtKB-KW"/>
</dbReference>
<feature type="site" description="Histone H3K4me3 binding" evidence="11">
    <location>
        <position position="295"/>
    </location>
</feature>
<dbReference type="Pfam" id="PF12998">
    <property type="entry name" value="ING"/>
    <property type="match status" value="1"/>
</dbReference>
<evidence type="ECO:0000256" key="11">
    <source>
        <dbReference type="PIRSR" id="PIRSR628651-50"/>
    </source>
</evidence>
<gene>
    <name evidence="17" type="ORF">HYPSUDRAFT_31611</name>
</gene>
<dbReference type="GO" id="GO:0005634">
    <property type="term" value="C:nucleus"/>
    <property type="evidence" value="ECO:0007669"/>
    <property type="project" value="UniProtKB-SubCell"/>
</dbReference>
<feature type="domain" description="PHD-type" evidence="16">
    <location>
        <begin position="282"/>
        <end position="331"/>
    </location>
</feature>
<dbReference type="InterPro" id="IPR024610">
    <property type="entry name" value="ING_N_histone-binding"/>
</dbReference>
<sequence length="345" mass="38154">MNISASIVPNFEEAASVASEFITSLDNLPVEVQHLIQEIKLKEIRSQELQHDIARDESKYIKSTLKQGSIPSSPSFTSGQNNNRTASPTATSNSKAHLPARISVAYAEIDSLANEKIALAQRIIELLTRTRARLDSDLAKVRLLQGESPDEIRTSLAAPNFYRSSSPHIMKREGSVIGLSPVIQIGESLRNVTGSLGDPSSSITLTTGPSYNKKRRLTTNTSIKLPSPAPFTITHHSTAHSRSRLSRQSHTARAQVQEEEDLDADAEGEEDIGEEDGEEDSTLYCFCHEKSYGDMIGCDNNECPYQWFHITCVGVKTPLPDKWYCPECIEKNKGIASEKRKGRKK</sequence>
<feature type="region of interest" description="Disordered" evidence="15">
    <location>
        <begin position="64"/>
        <end position="94"/>
    </location>
</feature>
<dbReference type="InterPro" id="IPR019787">
    <property type="entry name" value="Znf_PHD-finger"/>
</dbReference>
<evidence type="ECO:0000313" key="17">
    <source>
        <dbReference type="EMBL" id="KJA29653.1"/>
    </source>
</evidence>
<evidence type="ECO:0000256" key="15">
    <source>
        <dbReference type="SAM" id="MobiDB-lite"/>
    </source>
</evidence>
<dbReference type="CDD" id="cd15505">
    <property type="entry name" value="PHD_ING"/>
    <property type="match status" value="1"/>
</dbReference>
<dbReference type="InterPro" id="IPR028651">
    <property type="entry name" value="ING_fam"/>
</dbReference>
<organism evidence="17 18">
    <name type="scientific">Hypholoma sublateritium (strain FD-334 SS-4)</name>
    <dbReference type="NCBI Taxonomy" id="945553"/>
    <lineage>
        <taxon>Eukaryota</taxon>
        <taxon>Fungi</taxon>
        <taxon>Dikarya</taxon>
        <taxon>Basidiomycota</taxon>
        <taxon>Agaricomycotina</taxon>
        <taxon>Agaricomycetes</taxon>
        <taxon>Agaricomycetidae</taxon>
        <taxon>Agaricales</taxon>
        <taxon>Agaricineae</taxon>
        <taxon>Strophariaceae</taxon>
        <taxon>Hypholoma</taxon>
    </lineage>
</organism>
<dbReference type="SMART" id="SM00249">
    <property type="entry name" value="PHD"/>
    <property type="match status" value="1"/>
</dbReference>
<feature type="binding site" evidence="12">
    <location>
        <position position="285"/>
    </location>
    <ligand>
        <name>Zn(2+)</name>
        <dbReference type="ChEBI" id="CHEBI:29105"/>
        <label>1</label>
    </ligand>
</feature>
<feature type="site" description="Histone H3K4me3 binding" evidence="11">
    <location>
        <position position="299"/>
    </location>
</feature>